<feature type="transmembrane region" description="Helical" evidence="8">
    <location>
        <begin position="99"/>
        <end position="121"/>
    </location>
</feature>
<dbReference type="GO" id="GO:0005886">
    <property type="term" value="C:plasma membrane"/>
    <property type="evidence" value="ECO:0007669"/>
    <property type="project" value="UniProtKB-SubCell"/>
</dbReference>
<protein>
    <recommendedName>
        <fullName evidence="8">Ion-translocating oxidoreductase complex subunit A</fullName>
        <ecNumber evidence="8">7.-.-.-</ecNumber>
    </recommendedName>
    <alternativeName>
        <fullName evidence="8">Rnf electron transport complex subunit A</fullName>
    </alternativeName>
</protein>
<dbReference type="OrthoDB" id="9803631at2"/>
<evidence type="ECO:0000256" key="6">
    <source>
        <dbReference type="ARBA" id="ARBA00022989"/>
    </source>
</evidence>
<proteinExistence type="inferred from homology"/>
<keyword evidence="4 8" id="KW-1278">Translocase</keyword>
<keyword evidence="3 8" id="KW-0812">Transmembrane</keyword>
<feature type="transmembrane region" description="Helical" evidence="8">
    <location>
        <begin position="6"/>
        <end position="30"/>
    </location>
</feature>
<evidence type="ECO:0000256" key="4">
    <source>
        <dbReference type="ARBA" id="ARBA00022967"/>
    </source>
</evidence>
<dbReference type="PIRSF" id="PIRSF006102">
    <property type="entry name" value="NQR_DE"/>
    <property type="match status" value="1"/>
</dbReference>
<keyword evidence="2 8" id="KW-0813">Transport</keyword>
<dbReference type="EC" id="7.-.-.-" evidence="8"/>
<evidence type="ECO:0000313" key="12">
    <source>
        <dbReference type="Proteomes" id="UP000473887"/>
    </source>
</evidence>
<feature type="transmembrane region" description="Helical" evidence="8">
    <location>
        <begin position="42"/>
        <end position="62"/>
    </location>
</feature>
<feature type="transmembrane region" description="Helical" evidence="8">
    <location>
        <begin position="133"/>
        <end position="151"/>
    </location>
</feature>
<dbReference type="GO" id="GO:0012505">
    <property type="term" value="C:endomembrane system"/>
    <property type="evidence" value="ECO:0007669"/>
    <property type="project" value="UniProtKB-SubCell"/>
</dbReference>
<feature type="transmembrane region" description="Helical" evidence="8">
    <location>
        <begin position="68"/>
        <end position="87"/>
    </location>
</feature>
<reference evidence="13 14" key="2">
    <citation type="submission" date="2019-04" db="EMBL/GenBank/DDBJ databases">
        <title>Genome sequencing of Clostridium botulinum Groups I-IV and Clostridium butyricum.</title>
        <authorList>
            <person name="Brunt J."/>
            <person name="Van Vliet A.H.M."/>
            <person name="Stringer S.C."/>
            <person name="Carter A.T."/>
            <person name="Peck M.W."/>
        </authorList>
    </citation>
    <scope>NUCLEOTIDE SEQUENCE [LARGE SCALE GENOMIC DNA]</scope>
    <source>
        <strain evidence="11 14">IFR 15/034</strain>
        <strain evidence="10 13">IFR 18/037</strain>
    </source>
</reference>
<dbReference type="EMBL" id="SGKC01000006">
    <property type="protein sequence ID" value="NEZ91311.1"/>
    <property type="molecule type" value="Genomic_DNA"/>
</dbReference>
<evidence type="ECO:0000313" key="11">
    <source>
        <dbReference type="EMBL" id="NFI23056.1"/>
    </source>
</evidence>
<dbReference type="EMBL" id="SWRJ01000007">
    <property type="protein sequence ID" value="NFI23056.1"/>
    <property type="molecule type" value="Genomic_DNA"/>
</dbReference>
<dbReference type="Pfam" id="PF02508">
    <property type="entry name" value="Rnf-Nqr"/>
    <property type="match status" value="1"/>
</dbReference>
<comment type="similarity">
    <text evidence="8">Belongs to the NqrDE/RnfAE family.</text>
</comment>
<dbReference type="InterPro" id="IPR003667">
    <property type="entry name" value="NqrDE/RnfAE"/>
</dbReference>
<reference evidence="9 12" key="1">
    <citation type="submission" date="2019-02" db="EMBL/GenBank/DDBJ databases">
        <title>Genome sequencing of Clostridium botulinum clinical isolates.</title>
        <authorList>
            <person name="Brunt J."/>
            <person name="Van Vliet A.H.M."/>
            <person name="Stringer S.C."/>
            <person name="Grant K.A."/>
            <person name="Carter A.C."/>
            <person name="Peck M.W."/>
        </authorList>
    </citation>
    <scope>NUCLEOTIDE SEQUENCE [LARGE SCALE GENOMIC DNA]</scope>
    <source>
        <strain evidence="9 12">H142660711</strain>
    </source>
</reference>
<dbReference type="GO" id="GO:0022900">
    <property type="term" value="P:electron transport chain"/>
    <property type="evidence" value="ECO:0007669"/>
    <property type="project" value="UniProtKB-UniRule"/>
</dbReference>
<dbReference type="Proteomes" id="UP000482543">
    <property type="component" value="Unassembled WGS sequence"/>
</dbReference>
<name>A0A0E1QBD7_CLOBO</name>
<evidence type="ECO:0000256" key="1">
    <source>
        <dbReference type="ARBA" id="ARBA00004127"/>
    </source>
</evidence>
<keyword evidence="6 8" id="KW-1133">Transmembrane helix</keyword>
<evidence type="ECO:0000313" key="9">
    <source>
        <dbReference type="EMBL" id="NEZ91311.1"/>
    </source>
</evidence>
<keyword evidence="5 8" id="KW-0249">Electron transport</keyword>
<evidence type="ECO:0000256" key="3">
    <source>
        <dbReference type="ARBA" id="ARBA00022692"/>
    </source>
</evidence>
<comment type="subcellular location">
    <subcellularLocation>
        <location evidence="8">Cell membrane</location>
        <topology evidence="8">Multi-pass membrane protein</topology>
    </subcellularLocation>
    <subcellularLocation>
        <location evidence="1">Endomembrane system</location>
        <topology evidence="1">Multi-pass membrane protein</topology>
    </subcellularLocation>
</comment>
<comment type="caution">
    <text evidence="9">The sequence shown here is derived from an EMBL/GenBank/DDBJ whole genome shotgun (WGS) entry which is preliminary data.</text>
</comment>
<evidence type="ECO:0000313" key="10">
    <source>
        <dbReference type="EMBL" id="NFG18250.1"/>
    </source>
</evidence>
<dbReference type="Proteomes" id="UP000473887">
    <property type="component" value="Unassembled WGS sequence"/>
</dbReference>
<comment type="function">
    <text evidence="8">Part of a membrane-bound complex that couples electron transfer with translocation of ions across the membrane.</text>
</comment>
<sequence>MKIFALIISALFVNNFVLARFLGICSFLGVSKKVETATGMGLAVTFVMALASLISYIVYNAILVPLNITYLYTIAFILVIAALVQFVEMVIKKKSPGLYKALGIFLPLITTNCAILGAVIINMNDKLNLIESLIFGTFSGVGYMLAIVLLAGLRERMEACDKMPKAMQGLPISLITAGLMAIAFLGFQGLLH</sequence>
<dbReference type="EMBL" id="SWOY01000008">
    <property type="protein sequence ID" value="NFG18250.1"/>
    <property type="molecule type" value="Genomic_DNA"/>
</dbReference>
<evidence type="ECO:0000256" key="5">
    <source>
        <dbReference type="ARBA" id="ARBA00022982"/>
    </source>
</evidence>
<gene>
    <name evidence="8" type="primary">rnfA</name>
    <name evidence="9" type="ORF">EXM69_04970</name>
    <name evidence="10" type="ORF">FC794_15985</name>
    <name evidence="11" type="ORF">FC964_17125</name>
</gene>
<keyword evidence="7 8" id="KW-0472">Membrane</keyword>
<organism evidence="9 12">
    <name type="scientific">Clostridium botulinum</name>
    <dbReference type="NCBI Taxonomy" id="1491"/>
    <lineage>
        <taxon>Bacteria</taxon>
        <taxon>Bacillati</taxon>
        <taxon>Bacillota</taxon>
        <taxon>Clostridia</taxon>
        <taxon>Eubacteriales</taxon>
        <taxon>Clostridiaceae</taxon>
        <taxon>Clostridium</taxon>
    </lineage>
</organism>
<keyword evidence="8" id="KW-1003">Cell membrane</keyword>
<dbReference type="GeneID" id="5184627"/>
<dbReference type="PANTHER" id="PTHR30335:SF0">
    <property type="entry name" value="ION-TRANSLOCATING OXIDOREDUCTASE COMPLEX SUBUNIT A"/>
    <property type="match status" value="1"/>
</dbReference>
<dbReference type="NCBIfam" id="TIGR01943">
    <property type="entry name" value="rnfA"/>
    <property type="match status" value="1"/>
</dbReference>
<accession>A0A0E1QBD7</accession>
<evidence type="ECO:0000256" key="7">
    <source>
        <dbReference type="ARBA" id="ARBA00023136"/>
    </source>
</evidence>
<comment type="subunit">
    <text evidence="8">The complex is composed of six subunits: RnfA, RnfB, RnfC, RnfD, RnfE and RnfG.</text>
</comment>
<dbReference type="PANTHER" id="PTHR30335">
    <property type="entry name" value="INTEGRAL MEMBRANE PROTEIN OF SOXR-REDUCING COMPLEX"/>
    <property type="match status" value="1"/>
</dbReference>
<dbReference type="HAMAP" id="MF_00459">
    <property type="entry name" value="RsxA_RnfA"/>
    <property type="match status" value="1"/>
</dbReference>
<dbReference type="InterPro" id="IPR011293">
    <property type="entry name" value="Ion_transpt_RnfA/RsxA"/>
</dbReference>
<dbReference type="OMA" id="ILGLCPF"/>
<dbReference type="Proteomes" id="UP000478995">
    <property type="component" value="Unassembled WGS sequence"/>
</dbReference>
<dbReference type="RefSeq" id="WP_003356420.1">
    <property type="nucleotide sequence ID" value="NZ_AP014696.1"/>
</dbReference>
<evidence type="ECO:0000313" key="13">
    <source>
        <dbReference type="Proteomes" id="UP000478995"/>
    </source>
</evidence>
<evidence type="ECO:0000313" key="14">
    <source>
        <dbReference type="Proteomes" id="UP000482543"/>
    </source>
</evidence>
<evidence type="ECO:0000256" key="2">
    <source>
        <dbReference type="ARBA" id="ARBA00022448"/>
    </source>
</evidence>
<dbReference type="InterPro" id="IPR050133">
    <property type="entry name" value="NqrDE/RnfAE_oxidrdctase"/>
</dbReference>
<evidence type="ECO:0000256" key="8">
    <source>
        <dbReference type="HAMAP-Rule" id="MF_00459"/>
    </source>
</evidence>
<dbReference type="AlphaFoldDB" id="A0A0E1QBD7"/>
<feature type="transmembrane region" description="Helical" evidence="8">
    <location>
        <begin position="172"/>
        <end position="191"/>
    </location>
</feature>